<keyword evidence="2" id="KW-0472">Membrane</keyword>
<keyword evidence="2" id="KW-1133">Transmembrane helix</keyword>
<keyword evidence="4" id="KW-1185">Reference proteome</keyword>
<sequence>MAKKYKRNIPSWTIALATALGLHFVVIFLLNTYGNFEIFEKHNSPSKHELEVTFIEQPSLPNQKEQQQLDPASHSTMTASTPAPQEERPDNTATNNKTPSTSTPPPLAESIKAPDQGVTGDVSTKASLLDLSHFSLSPNVESKATQKIFSAELQKKIAASKQAQKEYLKGTQQETNYPITEDADGTRYVNIKGVCWRIPKDSSKDSWAIVFDGCGLKDKSFHFELNISPSMLTNELLGPDSPFTLEK</sequence>
<proteinExistence type="predicted"/>
<feature type="transmembrane region" description="Helical" evidence="2">
    <location>
        <begin position="12"/>
        <end position="34"/>
    </location>
</feature>
<protein>
    <submittedName>
        <fullName evidence="3">Uncharacterized protein</fullName>
    </submittedName>
</protein>
<evidence type="ECO:0000256" key="1">
    <source>
        <dbReference type="SAM" id="MobiDB-lite"/>
    </source>
</evidence>
<evidence type="ECO:0000313" key="4">
    <source>
        <dbReference type="Proteomes" id="UP000256542"/>
    </source>
</evidence>
<comment type="caution">
    <text evidence="3">The sequence shown here is derived from an EMBL/GenBank/DDBJ whole genome shotgun (WGS) entry which is preliminary data.</text>
</comment>
<dbReference type="RefSeq" id="WP_147299450.1">
    <property type="nucleotide sequence ID" value="NZ_QUNG01000007.1"/>
</dbReference>
<dbReference type="Proteomes" id="UP000256542">
    <property type="component" value="Unassembled WGS sequence"/>
</dbReference>
<dbReference type="OrthoDB" id="6107092at2"/>
<evidence type="ECO:0000313" key="3">
    <source>
        <dbReference type="EMBL" id="REG83023.1"/>
    </source>
</evidence>
<accession>A0A3E0DJV1</accession>
<organism evidence="3 4">
    <name type="scientific">Marinomonas pollencensis</name>
    <dbReference type="NCBI Taxonomy" id="491954"/>
    <lineage>
        <taxon>Bacteria</taxon>
        <taxon>Pseudomonadati</taxon>
        <taxon>Pseudomonadota</taxon>
        <taxon>Gammaproteobacteria</taxon>
        <taxon>Oceanospirillales</taxon>
        <taxon>Oceanospirillaceae</taxon>
        <taxon>Marinomonas</taxon>
    </lineage>
</organism>
<evidence type="ECO:0000256" key="2">
    <source>
        <dbReference type="SAM" id="Phobius"/>
    </source>
</evidence>
<feature type="compositionally biased region" description="Low complexity" evidence="1">
    <location>
        <begin position="91"/>
        <end position="101"/>
    </location>
</feature>
<feature type="region of interest" description="Disordered" evidence="1">
    <location>
        <begin position="58"/>
        <end position="119"/>
    </location>
</feature>
<dbReference type="EMBL" id="QUNG01000007">
    <property type="protein sequence ID" value="REG83023.1"/>
    <property type="molecule type" value="Genomic_DNA"/>
</dbReference>
<keyword evidence="2" id="KW-0812">Transmembrane</keyword>
<feature type="compositionally biased region" description="Polar residues" evidence="1">
    <location>
        <begin position="59"/>
        <end position="83"/>
    </location>
</feature>
<reference evidence="3 4" key="1">
    <citation type="submission" date="2018-08" db="EMBL/GenBank/DDBJ databases">
        <title>Genomic Encyclopedia of Type Strains, Phase III (KMG-III): the genomes of soil and plant-associated and newly described type strains.</title>
        <authorList>
            <person name="Whitman W."/>
        </authorList>
    </citation>
    <scope>NUCLEOTIDE SEQUENCE [LARGE SCALE GENOMIC DNA]</scope>
    <source>
        <strain evidence="3 4">CECT 7375</strain>
    </source>
</reference>
<name>A0A3E0DJV1_9GAMM</name>
<gene>
    <name evidence="3" type="ORF">DFP81_107203</name>
</gene>
<dbReference type="AlphaFoldDB" id="A0A3E0DJV1"/>